<keyword evidence="1 2" id="KW-0238">DNA-binding</keyword>
<evidence type="ECO:0000256" key="1">
    <source>
        <dbReference type="ARBA" id="ARBA00023125"/>
    </source>
</evidence>
<gene>
    <name evidence="4" type="ORF">KAREZI_13</name>
</gene>
<sequence length="125" mass="14164">MMNSVNLTGRFTAQPELRYTPSGTAVLNGIVAVQRNYVNSQTGERDADFIRIQAWKKTAELVADHFDKGDLIGITGRIETSSYDKEDGTRVYTTDVVVEQFTFLEPKKDQNPQPPQRGNTRNNRR</sequence>
<dbReference type="CDD" id="cd04496">
    <property type="entry name" value="SSB_OBF"/>
    <property type="match status" value="1"/>
</dbReference>
<dbReference type="InterPro" id="IPR012340">
    <property type="entry name" value="NA-bd_OB-fold"/>
</dbReference>
<dbReference type="GO" id="GO:0006260">
    <property type="term" value="P:DNA replication"/>
    <property type="evidence" value="ECO:0007669"/>
    <property type="project" value="InterPro"/>
</dbReference>
<dbReference type="EMBL" id="MN082625">
    <property type="protein sequence ID" value="QDH50334.1"/>
    <property type="molecule type" value="Genomic_DNA"/>
</dbReference>
<dbReference type="GO" id="GO:0003697">
    <property type="term" value="F:single-stranded DNA binding"/>
    <property type="evidence" value="ECO:0007669"/>
    <property type="project" value="InterPro"/>
</dbReference>
<dbReference type="PIRSF" id="PIRSF002070">
    <property type="entry name" value="SSB"/>
    <property type="match status" value="1"/>
</dbReference>
<dbReference type="PANTHER" id="PTHR10302:SF27">
    <property type="entry name" value="SINGLE-STRANDED DNA-BINDING PROTEIN"/>
    <property type="match status" value="1"/>
</dbReference>
<dbReference type="InterPro" id="IPR011344">
    <property type="entry name" value="ssDNA-bd"/>
</dbReference>
<dbReference type="HAMAP" id="MF_00984">
    <property type="entry name" value="SSB"/>
    <property type="match status" value="1"/>
</dbReference>
<evidence type="ECO:0000313" key="5">
    <source>
        <dbReference type="Proteomes" id="UP000317352"/>
    </source>
</evidence>
<dbReference type="Proteomes" id="UP000317352">
    <property type="component" value="Genome"/>
</dbReference>
<organism evidence="4 5">
    <name type="scientific">Bacillus phage Karezi</name>
    <dbReference type="NCBI Taxonomy" id="2591398"/>
    <lineage>
        <taxon>Viruses</taxon>
        <taxon>Duplodnaviria</taxon>
        <taxon>Heunggongvirae</taxon>
        <taxon>Uroviricota</taxon>
        <taxon>Caudoviricetes</taxon>
        <taxon>Salasmaviridae</taxon>
        <taxon>Tatarstanvirinae</taxon>
        <taxon>Karezivirus</taxon>
        <taxon>Karezivirus karezi</taxon>
    </lineage>
</organism>
<proteinExistence type="inferred from homology"/>
<dbReference type="GO" id="GO:0009295">
    <property type="term" value="C:nucleoid"/>
    <property type="evidence" value="ECO:0007669"/>
    <property type="project" value="TreeGrafter"/>
</dbReference>
<keyword evidence="5" id="KW-1185">Reference proteome</keyword>
<name>A0A514AAT3_9CAUD</name>
<dbReference type="Pfam" id="PF00436">
    <property type="entry name" value="SSB"/>
    <property type="match status" value="1"/>
</dbReference>
<dbReference type="NCBIfam" id="TIGR00621">
    <property type="entry name" value="ssb"/>
    <property type="match status" value="1"/>
</dbReference>
<evidence type="ECO:0000256" key="3">
    <source>
        <dbReference type="SAM" id="MobiDB-lite"/>
    </source>
</evidence>
<feature type="region of interest" description="Disordered" evidence="3">
    <location>
        <begin position="103"/>
        <end position="125"/>
    </location>
</feature>
<reference evidence="4 5" key="1">
    <citation type="submission" date="2019-06" db="EMBL/GenBank/DDBJ databases">
        <authorList>
            <person name="Sanders K."/>
            <person name="Barth R."/>
            <person name="Bowles K."/>
            <person name="Glasgow G."/>
            <person name="Gloe M."/>
            <person name="Lewis H."/>
            <person name="McGough T."/>
            <person name="Nutbrown S."/>
            <person name="Romulus S."/>
            <person name="Sergiano J."/>
            <person name="Shin D."/>
            <person name="Suresh M."/>
            <person name="Johnson A."/>
            <person name="Temple L."/>
        </authorList>
    </citation>
    <scope>NUCLEOTIDE SEQUENCE [LARGE SCALE GENOMIC DNA]</scope>
</reference>
<evidence type="ECO:0000256" key="2">
    <source>
        <dbReference type="PIRNR" id="PIRNR002070"/>
    </source>
</evidence>
<feature type="compositionally biased region" description="Polar residues" evidence="3">
    <location>
        <begin position="116"/>
        <end position="125"/>
    </location>
</feature>
<dbReference type="PROSITE" id="PS50935">
    <property type="entry name" value="SSB"/>
    <property type="match status" value="1"/>
</dbReference>
<dbReference type="Gene3D" id="2.40.50.140">
    <property type="entry name" value="Nucleic acid-binding proteins"/>
    <property type="match status" value="1"/>
</dbReference>
<evidence type="ECO:0000313" key="4">
    <source>
        <dbReference type="EMBL" id="QDH50334.1"/>
    </source>
</evidence>
<dbReference type="PANTHER" id="PTHR10302">
    <property type="entry name" value="SINGLE-STRANDED DNA-BINDING PROTEIN"/>
    <property type="match status" value="1"/>
</dbReference>
<dbReference type="SUPFAM" id="SSF50249">
    <property type="entry name" value="Nucleic acid-binding proteins"/>
    <property type="match status" value="1"/>
</dbReference>
<accession>A0A514AAT3</accession>
<protein>
    <recommendedName>
        <fullName evidence="2">Single-stranded DNA-binding protein</fullName>
    </recommendedName>
</protein>
<dbReference type="InterPro" id="IPR000424">
    <property type="entry name" value="Primosome_PriB/ssb"/>
</dbReference>